<evidence type="ECO:0000313" key="1">
    <source>
        <dbReference type="EMBL" id="KAK0476290.1"/>
    </source>
</evidence>
<dbReference type="AlphaFoldDB" id="A0AA39P2D3"/>
<comment type="caution">
    <text evidence="1">The sequence shown here is derived from an EMBL/GenBank/DDBJ whole genome shotgun (WGS) entry which is preliminary data.</text>
</comment>
<reference evidence="1" key="1">
    <citation type="submission" date="2023-06" db="EMBL/GenBank/DDBJ databases">
        <authorList>
            <consortium name="Lawrence Berkeley National Laboratory"/>
            <person name="Ahrendt S."/>
            <person name="Sahu N."/>
            <person name="Indic B."/>
            <person name="Wong-Bajracharya J."/>
            <person name="Merenyi Z."/>
            <person name="Ke H.-M."/>
            <person name="Monk M."/>
            <person name="Kocsube S."/>
            <person name="Drula E."/>
            <person name="Lipzen A."/>
            <person name="Balint B."/>
            <person name="Henrissat B."/>
            <person name="Andreopoulos B."/>
            <person name="Martin F.M."/>
            <person name="Harder C.B."/>
            <person name="Rigling D."/>
            <person name="Ford K.L."/>
            <person name="Foster G.D."/>
            <person name="Pangilinan J."/>
            <person name="Papanicolaou A."/>
            <person name="Barry K."/>
            <person name="LaButti K."/>
            <person name="Viragh M."/>
            <person name="Koriabine M."/>
            <person name="Yan M."/>
            <person name="Riley R."/>
            <person name="Champramary S."/>
            <person name="Plett K.L."/>
            <person name="Tsai I.J."/>
            <person name="Slot J."/>
            <person name="Sipos G."/>
            <person name="Plett J."/>
            <person name="Nagy L.G."/>
            <person name="Grigoriev I.V."/>
        </authorList>
    </citation>
    <scope>NUCLEOTIDE SEQUENCE</scope>
    <source>
        <strain evidence="1">ICMP 16352</strain>
    </source>
</reference>
<organism evidence="1 2">
    <name type="scientific">Armillaria novae-zelandiae</name>
    <dbReference type="NCBI Taxonomy" id="153914"/>
    <lineage>
        <taxon>Eukaryota</taxon>
        <taxon>Fungi</taxon>
        <taxon>Dikarya</taxon>
        <taxon>Basidiomycota</taxon>
        <taxon>Agaricomycotina</taxon>
        <taxon>Agaricomycetes</taxon>
        <taxon>Agaricomycetidae</taxon>
        <taxon>Agaricales</taxon>
        <taxon>Marasmiineae</taxon>
        <taxon>Physalacriaceae</taxon>
        <taxon>Armillaria</taxon>
    </lineage>
</organism>
<proteinExistence type="predicted"/>
<keyword evidence="2" id="KW-1185">Reference proteome</keyword>
<protein>
    <submittedName>
        <fullName evidence="1">Uncharacterized protein</fullName>
    </submittedName>
</protein>
<dbReference type="EMBL" id="JAUEPR010000020">
    <property type="protein sequence ID" value="KAK0476290.1"/>
    <property type="molecule type" value="Genomic_DNA"/>
</dbReference>
<name>A0AA39P2D3_9AGAR</name>
<dbReference type="Proteomes" id="UP001175227">
    <property type="component" value="Unassembled WGS sequence"/>
</dbReference>
<accession>A0AA39P2D3</accession>
<sequence>MWMFYSTRDGGGINVGNKNGIQVERWKISGQSLQFSVTFSDGWMEAQHDALPEISIPTWLLLSPLYWWNTAGELGMSRINGPITMQQTFSVFDENGTLKGSASVVTYGSKNHIAVREVKGAKNMNKDISGETETRRRLIALSKGCSTEGTRI</sequence>
<evidence type="ECO:0000313" key="2">
    <source>
        <dbReference type="Proteomes" id="UP001175227"/>
    </source>
</evidence>
<gene>
    <name evidence="1" type="ORF">IW261DRAFT_1421605</name>
</gene>